<keyword evidence="3 6" id="KW-0067">ATP-binding</keyword>
<dbReference type="InterPro" id="IPR017998">
    <property type="entry name" value="Chaperone_TCP-1"/>
</dbReference>
<keyword evidence="2 6" id="KW-0547">Nucleotide-binding</keyword>
<dbReference type="EMBL" id="GL883010">
    <property type="protein sequence ID" value="EGG21837.1"/>
    <property type="molecule type" value="Genomic_DNA"/>
</dbReference>
<reference evidence="8" key="1">
    <citation type="journal article" date="2011" name="Genome Res.">
        <title>Phylogeny-wide analysis of social amoeba genomes highlights ancient origins for complex intercellular communication.</title>
        <authorList>
            <person name="Heidel A.J."/>
            <person name="Lawal H.M."/>
            <person name="Felder M."/>
            <person name="Schilde C."/>
            <person name="Helps N.R."/>
            <person name="Tunggal B."/>
            <person name="Rivero F."/>
            <person name="John U."/>
            <person name="Schleicher M."/>
            <person name="Eichinger L."/>
            <person name="Platzer M."/>
            <person name="Noegel A.A."/>
            <person name="Schaap P."/>
            <person name="Gloeckner G."/>
        </authorList>
    </citation>
    <scope>NUCLEOTIDE SEQUENCE [LARGE SCALE GENOMIC DNA]</scope>
    <source>
        <strain evidence="8">SH3</strain>
    </source>
</reference>
<dbReference type="GO" id="GO:0140662">
    <property type="term" value="F:ATP-dependent protein folding chaperone"/>
    <property type="evidence" value="ECO:0007669"/>
    <property type="project" value="InterPro"/>
</dbReference>
<comment type="function">
    <text evidence="5">Molecular chaperone; assists the folding of proteins upon ATP hydrolysis. Known to play a role, in vitro, in the folding of actin and tubulin.</text>
</comment>
<dbReference type="OMA" id="KHYSYWT"/>
<dbReference type="GeneID" id="14873510"/>
<dbReference type="PROSITE" id="PS00995">
    <property type="entry name" value="TCP1_3"/>
    <property type="match status" value="1"/>
</dbReference>
<organism evidence="7 8">
    <name type="scientific">Cavenderia fasciculata</name>
    <name type="common">Slime mold</name>
    <name type="synonym">Dictyostelium fasciculatum</name>
    <dbReference type="NCBI Taxonomy" id="261658"/>
    <lineage>
        <taxon>Eukaryota</taxon>
        <taxon>Amoebozoa</taxon>
        <taxon>Evosea</taxon>
        <taxon>Eumycetozoa</taxon>
        <taxon>Dictyostelia</taxon>
        <taxon>Acytosteliales</taxon>
        <taxon>Cavenderiaceae</taxon>
        <taxon>Cavenderia</taxon>
    </lineage>
</organism>
<dbReference type="Gene3D" id="3.30.260.10">
    <property type="entry name" value="TCP-1-like chaperonin intermediate domain"/>
    <property type="match status" value="1"/>
</dbReference>
<dbReference type="SUPFAM" id="SSF48592">
    <property type="entry name" value="GroEL equatorial domain-like"/>
    <property type="match status" value="1"/>
</dbReference>
<dbReference type="RefSeq" id="XP_004359687.1">
    <property type="nucleotide sequence ID" value="XM_004359630.1"/>
</dbReference>
<dbReference type="Proteomes" id="UP000007797">
    <property type="component" value="Unassembled WGS sequence"/>
</dbReference>
<dbReference type="InterPro" id="IPR027409">
    <property type="entry name" value="GroEL-like_apical_dom_sf"/>
</dbReference>
<sequence>MQRIADNILNETIEPLFEKTCVQLCNGGFNAIRSSVKAVLSLSSILQTSLGPRSMSKMILKDNGEFIITNDGSMILSNIKANHPASKLFVDIALAQDRDVGDGTTSVVLIASEILKLLYEMIEEEEEEEYEGNGGEGGEQQQQQQQLTIHQITLTSLLFKAGQVALSILESDQVSNAFQSNDPTILLKMAGVSLATKHYSYWTNNLINIAYNSIINTSRNNNNNNNNNNNTIDIQNNINIIKMYGIGNNNNNNTSSSNNNNNISNIDNNEFIKGLFISTIKQPFIINNNSNNNNSSSDTTDNNEKRCCILGFDLIDLKNKESFKTHKSISSVNDMDHYLSFKQSRLIFIFNKIKQMNINVVFCKYSLPENLIQMLVYHSISVIQELKDEDITKISTITGAVLLNNQDEFDLESMIGSISIISMYCKFENQYFIHLSNENTFYSTIIIRSPTMDIADDLEIGMIDALYLLKSSMETKPRYVYGGGCCEMSLSMALKRHVQKNNIKGLEARIFEILANAFSVIPSIIGSNCYPFQNTKIDNDSNDNDDQEMIDGGIMSIITRLSFLHGQHLKNQDVATDETSVPCKWGIDGWTGRICDISKLGIIEPLVLKKSIINAAIESCITLLRIDTIISCSVLNPPIK</sequence>
<evidence type="ECO:0000313" key="8">
    <source>
        <dbReference type="Proteomes" id="UP000007797"/>
    </source>
</evidence>
<dbReference type="KEGG" id="dfa:DFA_01723"/>
<comment type="similarity">
    <text evidence="1 6">Belongs to the TCP-1 chaperonin family.</text>
</comment>
<dbReference type="InterPro" id="IPR027413">
    <property type="entry name" value="GROEL-like_equatorial_sf"/>
</dbReference>
<protein>
    <submittedName>
        <fullName evidence="7">Uncharacterized protein</fullName>
    </submittedName>
</protein>
<proteinExistence type="inferred from homology"/>
<dbReference type="GO" id="GO:0016887">
    <property type="term" value="F:ATP hydrolysis activity"/>
    <property type="evidence" value="ECO:0007669"/>
    <property type="project" value="InterPro"/>
</dbReference>
<accession>F4PUC2</accession>
<dbReference type="AlphaFoldDB" id="F4PUC2"/>
<dbReference type="GO" id="GO:0051082">
    <property type="term" value="F:unfolded protein binding"/>
    <property type="evidence" value="ECO:0007669"/>
    <property type="project" value="InterPro"/>
</dbReference>
<dbReference type="InterPro" id="IPR002194">
    <property type="entry name" value="Chaperonin_TCP-1_CS"/>
</dbReference>
<evidence type="ECO:0000256" key="4">
    <source>
        <dbReference type="ARBA" id="ARBA00023186"/>
    </source>
</evidence>
<dbReference type="PRINTS" id="PR00304">
    <property type="entry name" value="TCOMPLEXTCP1"/>
</dbReference>
<evidence type="ECO:0000313" key="7">
    <source>
        <dbReference type="EMBL" id="EGG21837.1"/>
    </source>
</evidence>
<dbReference type="Gene3D" id="1.10.560.10">
    <property type="entry name" value="GroEL-like equatorial domain"/>
    <property type="match status" value="2"/>
</dbReference>
<dbReference type="SUPFAM" id="SSF54849">
    <property type="entry name" value="GroEL-intermediate domain like"/>
    <property type="match status" value="1"/>
</dbReference>
<evidence type="ECO:0000256" key="5">
    <source>
        <dbReference type="ARBA" id="ARBA00024677"/>
    </source>
</evidence>
<dbReference type="SUPFAM" id="SSF52029">
    <property type="entry name" value="GroEL apical domain-like"/>
    <property type="match status" value="1"/>
</dbReference>
<dbReference type="InterPro" id="IPR002423">
    <property type="entry name" value="Cpn60/GroEL/TCP-1"/>
</dbReference>
<dbReference type="PANTHER" id="PTHR11353">
    <property type="entry name" value="CHAPERONIN"/>
    <property type="match status" value="1"/>
</dbReference>
<evidence type="ECO:0000256" key="6">
    <source>
        <dbReference type="RuleBase" id="RU004187"/>
    </source>
</evidence>
<keyword evidence="8" id="KW-1185">Reference proteome</keyword>
<evidence type="ECO:0000256" key="1">
    <source>
        <dbReference type="ARBA" id="ARBA00008020"/>
    </source>
</evidence>
<evidence type="ECO:0000256" key="3">
    <source>
        <dbReference type="ARBA" id="ARBA00022840"/>
    </source>
</evidence>
<gene>
    <name evidence="7" type="ORF">DFA_01723</name>
</gene>
<dbReference type="STRING" id="1054147.F4PUC2"/>
<keyword evidence="4 6" id="KW-0143">Chaperone</keyword>
<evidence type="ECO:0000256" key="2">
    <source>
        <dbReference type="ARBA" id="ARBA00022741"/>
    </source>
</evidence>
<name>F4PUC2_CACFS</name>
<dbReference type="Pfam" id="PF00118">
    <property type="entry name" value="Cpn60_TCP1"/>
    <property type="match status" value="2"/>
</dbReference>
<dbReference type="Gene3D" id="3.50.7.10">
    <property type="entry name" value="GroEL"/>
    <property type="match status" value="1"/>
</dbReference>
<dbReference type="OrthoDB" id="19969at2759"/>
<dbReference type="InterPro" id="IPR027410">
    <property type="entry name" value="TCP-1-like_intermed_sf"/>
</dbReference>
<dbReference type="GO" id="GO:0005524">
    <property type="term" value="F:ATP binding"/>
    <property type="evidence" value="ECO:0007669"/>
    <property type="project" value="UniProtKB-KW"/>
</dbReference>